<feature type="transmembrane region" description="Helical" evidence="1">
    <location>
        <begin position="27"/>
        <end position="43"/>
    </location>
</feature>
<dbReference type="OrthoDB" id="2663888at2"/>
<organism evidence="2 3">
    <name type="scientific">Paenibacillus solani</name>
    <dbReference type="NCBI Taxonomy" id="1705565"/>
    <lineage>
        <taxon>Bacteria</taxon>
        <taxon>Bacillati</taxon>
        <taxon>Bacillota</taxon>
        <taxon>Bacilli</taxon>
        <taxon>Bacillales</taxon>
        <taxon>Paenibacillaceae</taxon>
        <taxon>Paenibacillus</taxon>
    </lineage>
</organism>
<dbReference type="Proteomes" id="UP000036932">
    <property type="component" value="Unassembled WGS sequence"/>
</dbReference>
<dbReference type="AlphaFoldDB" id="A0A0M1P7C7"/>
<sequence>MDVVNTATFRNILQSYMTEGEIMRRRIIRVAVFIVLLGIFYLYDDNKRSFSTPLEAIYNQMDNMEGFNVKKVFASSEVNNRADYFYITNSNNIVAAQLSKGWFGWRPGSLSTGSGLNINDEISEPTSGYTGSGDFLFGLTTEQVDRIEVNGIQARLIPLDLYIEGEDTKGKKLWYVHIKTYNRESIEIRAYDKLNKEL</sequence>
<reference evidence="3" key="1">
    <citation type="submission" date="2015-08" db="EMBL/GenBank/DDBJ databases">
        <title>Genome sequencing project for genomic taxonomy and phylogenomics of Bacillus-like bacteria.</title>
        <authorList>
            <person name="Liu B."/>
            <person name="Wang J."/>
            <person name="Zhu Y."/>
            <person name="Liu G."/>
            <person name="Chen Q."/>
            <person name="Chen Z."/>
            <person name="Lan J."/>
            <person name="Che J."/>
            <person name="Ge C."/>
            <person name="Shi H."/>
            <person name="Pan Z."/>
            <person name="Liu X."/>
        </authorList>
    </citation>
    <scope>NUCLEOTIDE SEQUENCE [LARGE SCALE GENOMIC DNA]</scope>
    <source>
        <strain evidence="3">FJAT-22460</strain>
    </source>
</reference>
<evidence type="ECO:0000256" key="1">
    <source>
        <dbReference type="SAM" id="Phobius"/>
    </source>
</evidence>
<evidence type="ECO:0000313" key="2">
    <source>
        <dbReference type="EMBL" id="KOR90317.1"/>
    </source>
</evidence>
<comment type="caution">
    <text evidence="2">The sequence shown here is derived from an EMBL/GenBank/DDBJ whole genome shotgun (WGS) entry which is preliminary data.</text>
</comment>
<keyword evidence="1" id="KW-1133">Transmembrane helix</keyword>
<dbReference type="EMBL" id="LIUT01000001">
    <property type="protein sequence ID" value="KOR90317.1"/>
    <property type="molecule type" value="Genomic_DNA"/>
</dbReference>
<gene>
    <name evidence="2" type="ORF">AM231_15085</name>
</gene>
<proteinExistence type="predicted"/>
<evidence type="ECO:0000313" key="3">
    <source>
        <dbReference type="Proteomes" id="UP000036932"/>
    </source>
</evidence>
<dbReference type="PATRIC" id="fig|1705565.3.peg.5073"/>
<keyword evidence="3" id="KW-1185">Reference proteome</keyword>
<keyword evidence="1" id="KW-0472">Membrane</keyword>
<protein>
    <submittedName>
        <fullName evidence="2">Uncharacterized protein</fullName>
    </submittedName>
</protein>
<keyword evidence="1" id="KW-0812">Transmembrane</keyword>
<dbReference type="RefSeq" id="WP_054403260.1">
    <property type="nucleotide sequence ID" value="NZ_LIUT01000001.1"/>
</dbReference>
<name>A0A0M1P7C7_9BACL</name>
<accession>A0A0M1P7C7</accession>